<dbReference type="RefSeq" id="XP_031569109.1">
    <property type="nucleotide sequence ID" value="XM_031713249.1"/>
</dbReference>
<evidence type="ECO:0000256" key="3">
    <source>
        <dbReference type="ARBA" id="ARBA00023242"/>
    </source>
</evidence>
<comment type="similarity">
    <text evidence="2">Belongs to the cyclophilin-type PPIase family.</text>
</comment>
<dbReference type="PANTHER" id="PTHR45625:SF6">
    <property type="entry name" value="SPLICEOSOME-ASSOCIATED PROTEIN CWC27 HOMOLOG"/>
    <property type="match status" value="1"/>
</dbReference>
<comment type="subcellular location">
    <subcellularLocation>
        <location evidence="1">Nucleus</location>
    </subcellularLocation>
</comment>
<dbReference type="InterPro" id="IPR002130">
    <property type="entry name" value="Cyclophilin-type_PPIase_dom"/>
</dbReference>
<gene>
    <name evidence="10" type="primary">LOC116303667</name>
</gene>
<dbReference type="PROSITE" id="PS50072">
    <property type="entry name" value="CSA_PPIASE_2"/>
    <property type="match status" value="1"/>
</dbReference>
<accession>A0A6P8IQB5</accession>
<feature type="region of interest" description="Disordered" evidence="7">
    <location>
        <begin position="413"/>
        <end position="453"/>
    </location>
</feature>
<dbReference type="CDD" id="cd22288">
    <property type="entry name" value="CWC27_CTD"/>
    <property type="match status" value="1"/>
</dbReference>
<dbReference type="SUPFAM" id="SSF50891">
    <property type="entry name" value="Cyclophilin-like"/>
    <property type="match status" value="1"/>
</dbReference>
<evidence type="ECO:0000256" key="6">
    <source>
        <dbReference type="ARBA" id="ARBA00046368"/>
    </source>
</evidence>
<evidence type="ECO:0000256" key="2">
    <source>
        <dbReference type="ARBA" id="ARBA00007365"/>
    </source>
</evidence>
<feature type="compositionally biased region" description="Basic and acidic residues" evidence="7">
    <location>
        <begin position="246"/>
        <end position="256"/>
    </location>
</feature>
<feature type="region of interest" description="Disordered" evidence="7">
    <location>
        <begin position="371"/>
        <end position="399"/>
    </location>
</feature>
<dbReference type="InterPro" id="IPR029000">
    <property type="entry name" value="Cyclophilin-like_dom_sf"/>
</dbReference>
<dbReference type="AlphaFoldDB" id="A0A6P8IQB5"/>
<dbReference type="PANTHER" id="PTHR45625">
    <property type="entry name" value="PEPTIDYL-PROLYL CIS-TRANS ISOMERASE-RELATED"/>
    <property type="match status" value="1"/>
</dbReference>
<proteinExistence type="inferred from homology"/>
<dbReference type="PRINTS" id="PR00153">
    <property type="entry name" value="CSAPPISMRASE"/>
</dbReference>
<keyword evidence="9" id="KW-1185">Reference proteome</keyword>
<dbReference type="FunFam" id="2.40.100.10:FF:000007">
    <property type="entry name" value="Peptidyl-prolyl cis-trans isomerase CWC27 homolog"/>
    <property type="match status" value="1"/>
</dbReference>
<dbReference type="OrthoDB" id="442970at2759"/>
<evidence type="ECO:0000313" key="9">
    <source>
        <dbReference type="Proteomes" id="UP000515163"/>
    </source>
</evidence>
<feature type="compositionally biased region" description="Basic and acidic residues" evidence="7">
    <location>
        <begin position="309"/>
        <end position="328"/>
    </location>
</feature>
<dbReference type="FunCoup" id="A0A6P8IQB5">
    <property type="interactions" value="1387"/>
</dbReference>
<dbReference type="GO" id="GO:0003755">
    <property type="term" value="F:peptidyl-prolyl cis-trans isomerase activity"/>
    <property type="evidence" value="ECO:0007669"/>
    <property type="project" value="InterPro"/>
</dbReference>
<protein>
    <recommendedName>
        <fullName evidence="4">Spliceosome-associated protein CWC27 homolog</fullName>
    </recommendedName>
    <alternativeName>
        <fullName evidence="5">Probable inactive peptidyl-prolyl cis-trans isomerase CWC27 homolog</fullName>
    </alternativeName>
</protein>
<evidence type="ECO:0000256" key="4">
    <source>
        <dbReference type="ARBA" id="ARBA00040027"/>
    </source>
</evidence>
<dbReference type="InParanoid" id="A0A6P8IQB5"/>
<evidence type="ECO:0000256" key="7">
    <source>
        <dbReference type="SAM" id="MobiDB-lite"/>
    </source>
</evidence>
<dbReference type="InterPro" id="IPR044666">
    <property type="entry name" value="Cyclophilin_A-like"/>
</dbReference>
<dbReference type="CDD" id="cd01925">
    <property type="entry name" value="cyclophilin_CeCYP16-like"/>
    <property type="match status" value="1"/>
</dbReference>
<feature type="compositionally biased region" description="Basic and acidic residues" evidence="7">
    <location>
        <begin position="285"/>
        <end position="303"/>
    </location>
</feature>
<evidence type="ECO:0000313" key="10">
    <source>
        <dbReference type="RefSeq" id="XP_031569109.1"/>
    </source>
</evidence>
<comment type="subunit">
    <text evidence="6">Part of the activated spliceosome B/catalytic step 1 spliceosome, one of the forms of the spliceosome which has a well-formed active site but still cannot catalyze the branching reaction and is composed at least of 52 proteins, the U2, U5 and U6 snRNAs and the pre-mRNA. Recruited during early steps of activated spliceosome B maturation, it is probably one of the first proteins released from this complex as he matures to the spliceosome C complex. Component of the minor spliceosome, which splices U12-type introns.</text>
</comment>
<dbReference type="GeneID" id="116303667"/>
<feature type="compositionally biased region" description="Acidic residues" evidence="7">
    <location>
        <begin position="374"/>
        <end position="393"/>
    </location>
</feature>
<feature type="domain" description="PPIase cyclophilin-type" evidence="8">
    <location>
        <begin position="18"/>
        <end position="166"/>
    </location>
</feature>
<evidence type="ECO:0000256" key="5">
    <source>
        <dbReference type="ARBA" id="ARBA00042090"/>
    </source>
</evidence>
<evidence type="ECO:0000259" key="8">
    <source>
        <dbReference type="PROSITE" id="PS50072"/>
    </source>
</evidence>
<feature type="compositionally biased region" description="Basic and acidic residues" evidence="7">
    <location>
        <begin position="221"/>
        <end position="232"/>
    </location>
</feature>
<keyword evidence="3" id="KW-0539">Nucleus</keyword>
<feature type="compositionally biased region" description="Acidic residues" evidence="7">
    <location>
        <begin position="207"/>
        <end position="216"/>
    </location>
</feature>
<reference evidence="10" key="1">
    <citation type="submission" date="2025-08" db="UniProtKB">
        <authorList>
            <consortium name="RefSeq"/>
        </authorList>
    </citation>
    <scope>IDENTIFICATION</scope>
    <source>
        <tissue evidence="10">Tentacle</tissue>
    </source>
</reference>
<organism evidence="9 10">
    <name type="scientific">Actinia tenebrosa</name>
    <name type="common">Australian red waratah sea anemone</name>
    <dbReference type="NCBI Taxonomy" id="6105"/>
    <lineage>
        <taxon>Eukaryota</taxon>
        <taxon>Metazoa</taxon>
        <taxon>Cnidaria</taxon>
        <taxon>Anthozoa</taxon>
        <taxon>Hexacorallia</taxon>
        <taxon>Actiniaria</taxon>
        <taxon>Actiniidae</taxon>
        <taxon>Actinia</taxon>
    </lineage>
</organism>
<name>A0A6P8IQB5_ACTTE</name>
<dbReference type="Gene3D" id="2.40.100.10">
    <property type="entry name" value="Cyclophilin-like"/>
    <property type="match status" value="1"/>
</dbReference>
<sequence>MSNIYIQEPPTNGKVLLETSVGDIDIELWSKEAPMACRNFIQLCLEHYYDDTIFHRIVKGFCIQGGDPTGTGFGGESVYGKRFKDEFHQRLKFNRRGLVAMANSGPNDNGSQFFFTLDRTDDLNGKHTIFGKITGNTIYNMLKMVDLEVDDNDHPLYPPKIKRTEVLSNPFDDIEPRNNKMKKDEALAPKKPKAKGTKNFSLLSFGEEAEEDEEEVINVGKELKMKSSHDVLDDPTLSKQTVNQDASKEKDGDKNLGEQARQKLKKQTQEYDDDSSEDEPTESTSKSKELRKESTKLLKEIKESRRKAANKETEPESKTVASKDKLSRVVADFRAERDEYVAKVKGTIKAKGDGRSEQTFSLLADFQAKLNEKIDEENSDEENSDKDEGDEKSDDIGWMTHVLHCEEGMKQKVKDANIQDEDTYEIFDPRNPINKRRREASKEAMKGKRRKER</sequence>
<dbReference type="GO" id="GO:0071013">
    <property type="term" value="C:catalytic step 2 spliceosome"/>
    <property type="evidence" value="ECO:0007669"/>
    <property type="project" value="TreeGrafter"/>
</dbReference>
<dbReference type="Proteomes" id="UP000515163">
    <property type="component" value="Unplaced"/>
</dbReference>
<feature type="region of interest" description="Disordered" evidence="7">
    <location>
        <begin position="168"/>
        <end position="328"/>
    </location>
</feature>
<feature type="compositionally biased region" description="Basic and acidic residues" evidence="7">
    <location>
        <begin position="174"/>
        <end position="188"/>
    </location>
</feature>
<dbReference type="KEGG" id="aten:116303667"/>
<dbReference type="Pfam" id="PF00160">
    <property type="entry name" value="Pro_isomerase"/>
    <property type="match status" value="1"/>
</dbReference>
<evidence type="ECO:0000256" key="1">
    <source>
        <dbReference type="ARBA" id="ARBA00004123"/>
    </source>
</evidence>
<feature type="compositionally biased region" description="Acidic residues" evidence="7">
    <location>
        <begin position="270"/>
        <end position="281"/>
    </location>
</feature>